<accession>A0A1I6BCV1</accession>
<gene>
    <name evidence="1" type="ORF">SAMN04515668_4360</name>
</gene>
<sequence length="67" mass="7854">MKNARDIPASWKLTYEEVSNGVYKMRLTWERGPFVETSGTDFEGLRAWCIESARNIEDQLRRKDLST</sequence>
<dbReference type="STRING" id="1227077.SAMN04515668_4360"/>
<protein>
    <submittedName>
        <fullName evidence="1">Uncharacterized protein</fullName>
    </submittedName>
</protein>
<dbReference type="AlphaFoldDB" id="A0A1I6BCV1"/>
<keyword evidence="2" id="KW-1185">Reference proteome</keyword>
<name>A0A1I6BCV1_HYMAR</name>
<proteinExistence type="predicted"/>
<dbReference type="EMBL" id="FOXS01000008">
    <property type="protein sequence ID" value="SFQ78773.1"/>
    <property type="molecule type" value="Genomic_DNA"/>
</dbReference>
<organism evidence="1 2">
    <name type="scientific">Hymenobacter arizonensis</name>
    <name type="common">Siccationidurans arizonensis</name>
    <dbReference type="NCBI Taxonomy" id="1227077"/>
    <lineage>
        <taxon>Bacteria</taxon>
        <taxon>Pseudomonadati</taxon>
        <taxon>Bacteroidota</taxon>
        <taxon>Cytophagia</taxon>
        <taxon>Cytophagales</taxon>
        <taxon>Hymenobacteraceae</taxon>
        <taxon>Hymenobacter</taxon>
    </lineage>
</organism>
<dbReference type="Proteomes" id="UP000199029">
    <property type="component" value="Unassembled WGS sequence"/>
</dbReference>
<evidence type="ECO:0000313" key="1">
    <source>
        <dbReference type="EMBL" id="SFQ78773.1"/>
    </source>
</evidence>
<reference evidence="2" key="1">
    <citation type="submission" date="2016-10" db="EMBL/GenBank/DDBJ databases">
        <authorList>
            <person name="Varghese N."/>
            <person name="Submissions S."/>
        </authorList>
    </citation>
    <scope>NUCLEOTIDE SEQUENCE [LARGE SCALE GENOMIC DNA]</scope>
    <source>
        <strain evidence="2">OR362-8,ATCC BAA-1266,JCM 13504</strain>
    </source>
</reference>
<evidence type="ECO:0000313" key="2">
    <source>
        <dbReference type="Proteomes" id="UP000199029"/>
    </source>
</evidence>
<dbReference type="RefSeq" id="WP_143080329.1">
    <property type="nucleotide sequence ID" value="NZ_FOXS01000008.1"/>
</dbReference>
<dbReference type="OrthoDB" id="894378at2"/>